<name>A0A2P6NGG7_9EUKA</name>
<accession>A0A2P6NGG7</accession>
<feature type="signal peptide" evidence="1">
    <location>
        <begin position="1"/>
        <end position="31"/>
    </location>
</feature>
<reference evidence="2 3" key="1">
    <citation type="journal article" date="2018" name="Genome Biol. Evol.">
        <title>Multiple Roots of Fruiting Body Formation in Amoebozoa.</title>
        <authorList>
            <person name="Hillmann F."/>
            <person name="Forbes G."/>
            <person name="Novohradska S."/>
            <person name="Ferling I."/>
            <person name="Riege K."/>
            <person name="Groth M."/>
            <person name="Westermann M."/>
            <person name="Marz M."/>
            <person name="Spaller T."/>
            <person name="Winckler T."/>
            <person name="Schaap P."/>
            <person name="Glockner G."/>
        </authorList>
    </citation>
    <scope>NUCLEOTIDE SEQUENCE [LARGE SCALE GENOMIC DNA]</scope>
    <source>
        <strain evidence="2 3">Jena</strain>
    </source>
</reference>
<feature type="chain" id="PRO_5015193974" evidence="1">
    <location>
        <begin position="32"/>
        <end position="225"/>
    </location>
</feature>
<proteinExistence type="predicted"/>
<protein>
    <submittedName>
        <fullName evidence="2">Uncharacterized protein</fullName>
    </submittedName>
</protein>
<keyword evidence="3" id="KW-1185">Reference proteome</keyword>
<sequence>MLQTQTTNRTPMLRITFTLLISALALHSVHSELVATAYYQNCSLAISAVSFSFNTCISGQPLAVFSPTDRNGSAIINDSITFFNSTDCSGQGVISNHTLNQTCSESNNSISWAFQSVFPTLPSFSDTVQLFYNNSECKGTPQSVVTLYGQPAAASALAKCQSNDGGSVYTIDGGAYSIIFAPLSSIKSKRGFQLEQLQDSASNTNRTPLLTIMMATLSSLLLASL</sequence>
<dbReference type="EMBL" id="MDYQ01000091">
    <property type="protein sequence ID" value="PRP83045.1"/>
    <property type="molecule type" value="Genomic_DNA"/>
</dbReference>
<dbReference type="Proteomes" id="UP000241769">
    <property type="component" value="Unassembled WGS sequence"/>
</dbReference>
<dbReference type="InParanoid" id="A0A2P6NGG7"/>
<evidence type="ECO:0000313" key="3">
    <source>
        <dbReference type="Proteomes" id="UP000241769"/>
    </source>
</evidence>
<dbReference type="AlphaFoldDB" id="A0A2P6NGG7"/>
<organism evidence="2 3">
    <name type="scientific">Planoprotostelium fungivorum</name>
    <dbReference type="NCBI Taxonomy" id="1890364"/>
    <lineage>
        <taxon>Eukaryota</taxon>
        <taxon>Amoebozoa</taxon>
        <taxon>Evosea</taxon>
        <taxon>Variosea</taxon>
        <taxon>Cavosteliida</taxon>
        <taxon>Cavosteliaceae</taxon>
        <taxon>Planoprotostelium</taxon>
    </lineage>
</organism>
<evidence type="ECO:0000256" key="1">
    <source>
        <dbReference type="SAM" id="SignalP"/>
    </source>
</evidence>
<keyword evidence="1" id="KW-0732">Signal</keyword>
<evidence type="ECO:0000313" key="2">
    <source>
        <dbReference type="EMBL" id="PRP83045.1"/>
    </source>
</evidence>
<gene>
    <name evidence="2" type="ORF">PROFUN_09900</name>
</gene>
<comment type="caution">
    <text evidence="2">The sequence shown here is derived from an EMBL/GenBank/DDBJ whole genome shotgun (WGS) entry which is preliminary data.</text>
</comment>